<dbReference type="Proteomes" id="UP001206331">
    <property type="component" value="Unassembled WGS sequence"/>
</dbReference>
<reference evidence="1 2" key="1">
    <citation type="submission" date="2021-12" db="EMBL/GenBank/DDBJ databases">
        <title>Identification and characterization of A. suis stains in western Canada.</title>
        <authorList>
            <person name="Kulathunga D.G.R.S."/>
            <person name="De Oliveira Costa M."/>
        </authorList>
    </citation>
    <scope>NUCLEOTIDE SEQUENCE [LARGE SCALE GENOMIC DNA]</scope>
    <source>
        <strain evidence="1 2">18_292</strain>
    </source>
</reference>
<organism evidence="1 2">
    <name type="scientific">Actinobacillus suis</name>
    <dbReference type="NCBI Taxonomy" id="716"/>
    <lineage>
        <taxon>Bacteria</taxon>
        <taxon>Pseudomonadati</taxon>
        <taxon>Pseudomonadota</taxon>
        <taxon>Gammaproteobacteria</taxon>
        <taxon>Pasteurellales</taxon>
        <taxon>Pasteurellaceae</taxon>
        <taxon>Actinobacillus</taxon>
    </lineage>
</organism>
<accession>A0ABT1WX32</accession>
<name>A0ABT1WX32_ACTSU</name>
<dbReference type="EMBL" id="JAJUPA010000018">
    <property type="protein sequence ID" value="MCQ9630982.1"/>
    <property type="molecule type" value="Genomic_DNA"/>
</dbReference>
<evidence type="ECO:0008006" key="3">
    <source>
        <dbReference type="Google" id="ProtNLM"/>
    </source>
</evidence>
<dbReference type="RefSeq" id="WP_014991325.1">
    <property type="nucleotide sequence ID" value="NZ_CP090556.1"/>
</dbReference>
<protein>
    <recommendedName>
        <fullName evidence="3">Phage protein</fullName>
    </recommendedName>
</protein>
<comment type="caution">
    <text evidence="1">The sequence shown here is derived from an EMBL/GenBank/DDBJ whole genome shotgun (WGS) entry which is preliminary data.</text>
</comment>
<proteinExistence type="predicted"/>
<evidence type="ECO:0000313" key="2">
    <source>
        <dbReference type="Proteomes" id="UP001206331"/>
    </source>
</evidence>
<keyword evidence="2" id="KW-1185">Reference proteome</keyword>
<gene>
    <name evidence="1" type="ORF">LZL92_11940</name>
</gene>
<sequence length="67" mass="7274">MSNQQAQFNEGMAKCWQAATLLDAMSKSRLQDMDGVSISIAIEGIHGILISALSEMENLNFKGGENE</sequence>
<evidence type="ECO:0000313" key="1">
    <source>
        <dbReference type="EMBL" id="MCQ9630982.1"/>
    </source>
</evidence>
<dbReference type="GeneID" id="34292064"/>